<dbReference type="AlphaFoldDB" id="T1BXR7"/>
<evidence type="ECO:0000313" key="2">
    <source>
        <dbReference type="EMBL" id="EQD77781.1"/>
    </source>
</evidence>
<proteinExistence type="predicted"/>
<organism evidence="2">
    <name type="scientific">mine drainage metagenome</name>
    <dbReference type="NCBI Taxonomy" id="410659"/>
    <lineage>
        <taxon>unclassified sequences</taxon>
        <taxon>metagenomes</taxon>
        <taxon>ecological metagenomes</taxon>
    </lineage>
</organism>
<dbReference type="EMBL" id="AUZX01002029">
    <property type="protein sequence ID" value="EQD77781.1"/>
    <property type="molecule type" value="Genomic_DNA"/>
</dbReference>
<dbReference type="PANTHER" id="PTHR31956">
    <property type="entry name" value="NON-SPECIFIC PHOSPHOLIPASE C4-RELATED"/>
    <property type="match status" value="1"/>
</dbReference>
<protein>
    <submittedName>
        <fullName evidence="2">Phosphoesterase domain protein</fullName>
        <ecNumber evidence="2">3.1.-.-</ecNumber>
    </submittedName>
</protein>
<evidence type="ECO:0000256" key="1">
    <source>
        <dbReference type="ARBA" id="ARBA00022801"/>
    </source>
</evidence>
<dbReference type="Gene3D" id="3.40.720.10">
    <property type="entry name" value="Alkaline Phosphatase, subunit A"/>
    <property type="match status" value="1"/>
</dbReference>
<reference evidence="2" key="1">
    <citation type="submission" date="2013-08" db="EMBL/GenBank/DDBJ databases">
        <authorList>
            <person name="Mendez C."/>
            <person name="Richter M."/>
            <person name="Ferrer M."/>
            <person name="Sanchez J."/>
        </authorList>
    </citation>
    <scope>NUCLEOTIDE SEQUENCE</scope>
</reference>
<dbReference type="EC" id="3.1.-.-" evidence="2"/>
<sequence length="137" mass="15496">MPPGQPLIDLHHSWESAHACYDSGKMDGFVWAEGTPYTMGYYNQTDIPNYWKYARHYTLCDRFFSSEMSGSSPNHVYTVAAQSKELNNIGSLAQLRKETGDDDGFSFISIVKRFTGKDVSWGYYVETQPLPPDAHAV</sequence>
<dbReference type="GO" id="GO:0042578">
    <property type="term" value="F:phosphoric ester hydrolase activity"/>
    <property type="evidence" value="ECO:0007669"/>
    <property type="project" value="UniProtKB-ARBA"/>
</dbReference>
<dbReference type="Pfam" id="PF04185">
    <property type="entry name" value="Phosphoesterase"/>
    <property type="match status" value="1"/>
</dbReference>
<gene>
    <name evidence="2" type="ORF">B1A_02739</name>
</gene>
<accession>T1BXR7</accession>
<reference evidence="2" key="2">
    <citation type="journal article" date="2014" name="ISME J.">
        <title>Microbial stratification in low pH oxic and suboxic macroscopic growths along an acid mine drainage.</title>
        <authorList>
            <person name="Mendez-Garcia C."/>
            <person name="Mesa V."/>
            <person name="Sprenger R.R."/>
            <person name="Richter M."/>
            <person name="Diez M.S."/>
            <person name="Solano J."/>
            <person name="Bargiela R."/>
            <person name="Golyshina O.V."/>
            <person name="Manteca A."/>
            <person name="Ramos J.L."/>
            <person name="Gallego J.R."/>
            <person name="Llorente I."/>
            <person name="Martins Dos Santos V.A."/>
            <person name="Jensen O.N."/>
            <person name="Pelaez A.I."/>
            <person name="Sanchez J."/>
            <person name="Ferrer M."/>
        </authorList>
    </citation>
    <scope>NUCLEOTIDE SEQUENCE</scope>
</reference>
<dbReference type="InterPro" id="IPR017850">
    <property type="entry name" value="Alkaline_phosphatase_core_sf"/>
</dbReference>
<feature type="non-terminal residue" evidence="2">
    <location>
        <position position="137"/>
    </location>
</feature>
<name>T1BXR7_9ZZZZ</name>
<keyword evidence="1 2" id="KW-0378">Hydrolase</keyword>
<dbReference type="InterPro" id="IPR007312">
    <property type="entry name" value="Phosphoesterase"/>
</dbReference>
<comment type="caution">
    <text evidence="2">The sequence shown here is derived from an EMBL/GenBank/DDBJ whole genome shotgun (WGS) entry which is preliminary data.</text>
</comment>
<dbReference type="PANTHER" id="PTHR31956:SF1">
    <property type="entry name" value="NON-SPECIFIC PHOSPHOLIPASE C1"/>
    <property type="match status" value="1"/>
</dbReference>